<keyword evidence="1" id="KW-1133">Transmembrane helix</keyword>
<evidence type="ECO:0008006" key="4">
    <source>
        <dbReference type="Google" id="ProtNLM"/>
    </source>
</evidence>
<name>A0ABU0DPK2_9BACI</name>
<dbReference type="RefSeq" id="WP_307065154.1">
    <property type="nucleotide sequence ID" value="NZ_JAUSUP010000001.1"/>
</dbReference>
<feature type="transmembrane region" description="Helical" evidence="1">
    <location>
        <begin position="40"/>
        <end position="60"/>
    </location>
</feature>
<comment type="caution">
    <text evidence="2">The sequence shown here is derived from an EMBL/GenBank/DDBJ whole genome shotgun (WGS) entry which is preliminary data.</text>
</comment>
<proteinExistence type="predicted"/>
<dbReference type="Proteomes" id="UP001236723">
    <property type="component" value="Unassembled WGS sequence"/>
</dbReference>
<keyword evidence="1" id="KW-0812">Transmembrane</keyword>
<evidence type="ECO:0000256" key="1">
    <source>
        <dbReference type="SAM" id="Phobius"/>
    </source>
</evidence>
<evidence type="ECO:0000313" key="2">
    <source>
        <dbReference type="EMBL" id="MDQ0350369.1"/>
    </source>
</evidence>
<organism evidence="2 3">
    <name type="scientific">Alkalibacillus filiformis</name>
    <dbReference type="NCBI Taxonomy" id="200990"/>
    <lineage>
        <taxon>Bacteria</taxon>
        <taxon>Bacillati</taxon>
        <taxon>Bacillota</taxon>
        <taxon>Bacilli</taxon>
        <taxon>Bacillales</taxon>
        <taxon>Bacillaceae</taxon>
        <taxon>Alkalibacillus</taxon>
    </lineage>
</organism>
<gene>
    <name evidence="2" type="ORF">J2R98_000172</name>
</gene>
<accession>A0ABU0DPK2</accession>
<evidence type="ECO:0000313" key="3">
    <source>
        <dbReference type="Proteomes" id="UP001236723"/>
    </source>
</evidence>
<dbReference type="EMBL" id="JAUSUP010000001">
    <property type="protein sequence ID" value="MDQ0350369.1"/>
    <property type="molecule type" value="Genomic_DNA"/>
</dbReference>
<protein>
    <recommendedName>
        <fullName evidence="4">DUF1761 domain-containing protein</fullName>
    </recommendedName>
</protein>
<feature type="transmembrane region" description="Helical" evidence="1">
    <location>
        <begin position="6"/>
        <end position="24"/>
    </location>
</feature>
<feature type="transmembrane region" description="Helical" evidence="1">
    <location>
        <begin position="97"/>
        <end position="116"/>
    </location>
</feature>
<sequence length="117" mass="13222">MLLIYILLGLVVLLGVVGFFYFGYSDYEYIGTEGEKPQKVVGIAFIPLILLTLISVDILWPNQNYLQLASVLFLFSGNSLFNSYSAKKYLNDVKRSWFHFLMGVLFILVGVLSLGIK</sequence>
<keyword evidence="3" id="KW-1185">Reference proteome</keyword>
<keyword evidence="1" id="KW-0472">Membrane</keyword>
<reference evidence="2 3" key="1">
    <citation type="submission" date="2023-07" db="EMBL/GenBank/DDBJ databases">
        <title>Genomic Encyclopedia of Type Strains, Phase IV (KMG-IV): sequencing the most valuable type-strain genomes for metagenomic binning, comparative biology and taxonomic classification.</title>
        <authorList>
            <person name="Goeker M."/>
        </authorList>
    </citation>
    <scope>NUCLEOTIDE SEQUENCE [LARGE SCALE GENOMIC DNA]</scope>
    <source>
        <strain evidence="2 3">DSM 15448</strain>
    </source>
</reference>